<proteinExistence type="predicted"/>
<accession>A0A0K2TWW8</accession>
<reference evidence="1" key="1">
    <citation type="submission" date="2014-05" db="EMBL/GenBank/DDBJ databases">
        <authorList>
            <person name="Chronopoulou M."/>
        </authorList>
    </citation>
    <scope>NUCLEOTIDE SEQUENCE</scope>
    <source>
        <tissue evidence="1">Whole organism</tissue>
    </source>
</reference>
<organism evidence="1">
    <name type="scientific">Lepeophtheirus salmonis</name>
    <name type="common">Salmon louse</name>
    <name type="synonym">Caligus salmonis</name>
    <dbReference type="NCBI Taxonomy" id="72036"/>
    <lineage>
        <taxon>Eukaryota</taxon>
        <taxon>Metazoa</taxon>
        <taxon>Ecdysozoa</taxon>
        <taxon>Arthropoda</taxon>
        <taxon>Crustacea</taxon>
        <taxon>Multicrustacea</taxon>
        <taxon>Hexanauplia</taxon>
        <taxon>Copepoda</taxon>
        <taxon>Siphonostomatoida</taxon>
        <taxon>Caligidae</taxon>
        <taxon>Lepeophtheirus</taxon>
    </lineage>
</organism>
<evidence type="ECO:0000313" key="1">
    <source>
        <dbReference type="EMBL" id="CDW30494.1"/>
    </source>
</evidence>
<dbReference type="EMBL" id="HACA01013133">
    <property type="protein sequence ID" value="CDW30494.1"/>
    <property type="molecule type" value="Transcribed_RNA"/>
</dbReference>
<sequence>MVNYLRQTLYLFFLGSLRSNLFQYRWNITHQNTIQGGYILIIEQAQTLISSQSYFL</sequence>
<name>A0A0K2TWW8_LEPSM</name>
<dbReference type="AlphaFoldDB" id="A0A0K2TWW8"/>
<protein>
    <submittedName>
        <fullName evidence="1">Uncharacterized protein</fullName>
    </submittedName>
</protein>